<feature type="domain" description="Amidohydrolase-related" evidence="2">
    <location>
        <begin position="80"/>
        <end position="433"/>
    </location>
</feature>
<dbReference type="GO" id="GO:0016810">
    <property type="term" value="F:hydrolase activity, acting on carbon-nitrogen (but not peptide) bonds"/>
    <property type="evidence" value="ECO:0007669"/>
    <property type="project" value="InterPro"/>
</dbReference>
<gene>
    <name evidence="3" type="ORF">BV87_06960</name>
    <name evidence="4" type="ORF">N5J77_02260</name>
</gene>
<dbReference type="Proteomes" id="UP001162318">
    <property type="component" value="Unassembled WGS sequence"/>
</dbReference>
<dbReference type="CDD" id="cd01299">
    <property type="entry name" value="Met_dep_hydrolase_A"/>
    <property type="match status" value="1"/>
</dbReference>
<sequence length="441" mass="46089">MIWGKAAALAACSMAALVAVSAPAVMAKDVVVHAGRMIDGTGAAAREKVSILIHDDRITAIQSGFVTPAGAEVIDLSAKTVLPGLIDTHDHITAGWHSGDPIRNAVTRSAYEDAIEATGFVRNTLLAGFTSVRDCGADTQVIVALKKSIDGAVIPGPRLWVAGTPLGPTGGHGDAVNGLRVEFADIPHISDNVIDSPEAARIAVRRLKREGADLIKIMPSGGVMSIGDDPKHQLMTDEEIKAVIDTAHSLGMKVAAHAHGKEAIDHTIALGVDSIEHGSYADAGSYKIFKQYGAYLVPTMLVGERVYQRAKEHPEQLNPSTAEKALVIGPLLQKNLREAYAAGVKIAFGTDTFGLSDHGENAQEFALMVRAGMPAMEAIKAATANAADLLGSADVGTLQAGRYADLIAVDGDPLADVRQLEKVGFVMKGGAVVKADGKPMI</sequence>
<dbReference type="EMBL" id="CP020925">
    <property type="protein sequence ID" value="ATP18150.1"/>
    <property type="molecule type" value="Genomic_DNA"/>
</dbReference>
<accession>A0A0J9D2D9</accession>
<dbReference type="InterPro" id="IPR051781">
    <property type="entry name" value="Metallo-dep_Hydrolase"/>
</dbReference>
<dbReference type="SUPFAM" id="SSF51556">
    <property type="entry name" value="Metallo-dependent hydrolases"/>
    <property type="match status" value="1"/>
</dbReference>
<dbReference type="Gene3D" id="2.30.40.10">
    <property type="entry name" value="Urease, subunit C, domain 1"/>
    <property type="match status" value="1"/>
</dbReference>
<dbReference type="Proteomes" id="UP000037029">
    <property type="component" value="Chromosome"/>
</dbReference>
<evidence type="ECO:0000313" key="3">
    <source>
        <dbReference type="EMBL" id="ATP18150.1"/>
    </source>
</evidence>
<dbReference type="InterPro" id="IPR006680">
    <property type="entry name" value="Amidohydro-rel"/>
</dbReference>
<dbReference type="PANTHER" id="PTHR43135:SF3">
    <property type="entry name" value="ALPHA-D-RIBOSE 1-METHYLPHOSPHONATE 5-TRIPHOSPHATE DIPHOSPHATASE"/>
    <property type="match status" value="1"/>
</dbReference>
<dbReference type="Pfam" id="PF01979">
    <property type="entry name" value="Amidohydro_1"/>
    <property type="match status" value="1"/>
</dbReference>
<proteinExistence type="predicted"/>
<dbReference type="Gene3D" id="3.20.20.140">
    <property type="entry name" value="Metal-dependent hydrolases"/>
    <property type="match status" value="1"/>
</dbReference>
<dbReference type="InterPro" id="IPR057744">
    <property type="entry name" value="OTAase-like"/>
</dbReference>
<evidence type="ECO:0000256" key="1">
    <source>
        <dbReference type="SAM" id="SignalP"/>
    </source>
</evidence>
<name>A0A0J9D2D9_SPHYA</name>
<keyword evidence="1" id="KW-0732">Signal</keyword>
<reference evidence="3 5" key="1">
    <citation type="submission" date="2017-04" db="EMBL/GenBank/DDBJ databases">
        <title>Characterization, genome and methylation analysis of a phthalic acid esters degrading strain Sphingobium yanoikuyae SHJ.</title>
        <authorList>
            <person name="Feng L."/>
        </authorList>
    </citation>
    <scope>NUCLEOTIDE SEQUENCE [LARGE SCALE GENOMIC DNA]</scope>
    <source>
        <strain evidence="3 5">SHJ</strain>
    </source>
</reference>
<dbReference type="SUPFAM" id="SSF51338">
    <property type="entry name" value="Composite domain of metallo-dependent hydrolases"/>
    <property type="match status" value="1"/>
</dbReference>
<dbReference type="RefSeq" id="WP_010339601.1">
    <property type="nucleotide sequence ID" value="NZ_CP020925.1"/>
</dbReference>
<evidence type="ECO:0000313" key="4">
    <source>
        <dbReference type="EMBL" id="MDH2129932.1"/>
    </source>
</evidence>
<dbReference type="InterPro" id="IPR011059">
    <property type="entry name" value="Metal-dep_hydrolase_composite"/>
</dbReference>
<dbReference type="AlphaFoldDB" id="A0A0J9D2D9"/>
<protein>
    <submittedName>
        <fullName evidence="3 4">Amidohydrolase</fullName>
    </submittedName>
</protein>
<reference evidence="4" key="2">
    <citation type="submission" date="2022-09" db="EMBL/GenBank/DDBJ databases">
        <title>Intensive care unit water sources are persistently colonized with multi-drug resistant bacteria and are the site of extensive horizontal gene transfer of antibiotic resistance genes.</title>
        <authorList>
            <person name="Diorio-Toth L."/>
        </authorList>
    </citation>
    <scope>NUCLEOTIDE SEQUENCE</scope>
    <source>
        <strain evidence="4">GD03659</strain>
    </source>
</reference>
<keyword evidence="3" id="KW-0378">Hydrolase</keyword>
<feature type="signal peptide" evidence="1">
    <location>
        <begin position="1"/>
        <end position="27"/>
    </location>
</feature>
<dbReference type="EMBL" id="JAOCKX010000002">
    <property type="protein sequence ID" value="MDH2129932.1"/>
    <property type="molecule type" value="Genomic_DNA"/>
</dbReference>
<dbReference type="PANTHER" id="PTHR43135">
    <property type="entry name" value="ALPHA-D-RIBOSE 1-METHYLPHOSPHONATE 5-TRIPHOSPHATE DIPHOSPHATASE"/>
    <property type="match status" value="1"/>
</dbReference>
<dbReference type="InterPro" id="IPR032466">
    <property type="entry name" value="Metal_Hydrolase"/>
</dbReference>
<organism evidence="3 5">
    <name type="scientific">Sphingobium yanoikuyae</name>
    <name type="common">Sphingomonas yanoikuyae</name>
    <dbReference type="NCBI Taxonomy" id="13690"/>
    <lineage>
        <taxon>Bacteria</taxon>
        <taxon>Pseudomonadati</taxon>
        <taxon>Pseudomonadota</taxon>
        <taxon>Alphaproteobacteria</taxon>
        <taxon>Sphingomonadales</taxon>
        <taxon>Sphingomonadaceae</taxon>
        <taxon>Sphingobium</taxon>
    </lineage>
</organism>
<evidence type="ECO:0000313" key="5">
    <source>
        <dbReference type="Proteomes" id="UP000037029"/>
    </source>
</evidence>
<evidence type="ECO:0000259" key="2">
    <source>
        <dbReference type="Pfam" id="PF01979"/>
    </source>
</evidence>
<feature type="chain" id="PRO_5030009492" evidence="1">
    <location>
        <begin position="28"/>
        <end position="441"/>
    </location>
</feature>